<feature type="compositionally biased region" description="Polar residues" evidence="1">
    <location>
        <begin position="21"/>
        <end position="31"/>
    </location>
</feature>
<keyword evidence="3" id="KW-1185">Reference proteome</keyword>
<feature type="region of interest" description="Disordered" evidence="1">
    <location>
        <begin position="1"/>
        <end position="35"/>
    </location>
</feature>
<accession>A0A5B7E8H9</accession>
<protein>
    <submittedName>
        <fullName evidence="2">Uncharacterized protein</fullName>
    </submittedName>
</protein>
<organism evidence="2 3">
    <name type="scientific">Portunus trituberculatus</name>
    <name type="common">Swimming crab</name>
    <name type="synonym">Neptunus trituberculatus</name>
    <dbReference type="NCBI Taxonomy" id="210409"/>
    <lineage>
        <taxon>Eukaryota</taxon>
        <taxon>Metazoa</taxon>
        <taxon>Ecdysozoa</taxon>
        <taxon>Arthropoda</taxon>
        <taxon>Crustacea</taxon>
        <taxon>Multicrustacea</taxon>
        <taxon>Malacostraca</taxon>
        <taxon>Eumalacostraca</taxon>
        <taxon>Eucarida</taxon>
        <taxon>Decapoda</taxon>
        <taxon>Pleocyemata</taxon>
        <taxon>Brachyura</taxon>
        <taxon>Eubrachyura</taxon>
        <taxon>Portunoidea</taxon>
        <taxon>Portunidae</taxon>
        <taxon>Portuninae</taxon>
        <taxon>Portunus</taxon>
    </lineage>
</organism>
<comment type="caution">
    <text evidence="2">The sequence shown here is derived from an EMBL/GenBank/DDBJ whole genome shotgun (WGS) entry which is preliminary data.</text>
</comment>
<name>A0A5B7E8H9_PORTR</name>
<dbReference type="AlphaFoldDB" id="A0A5B7E8H9"/>
<evidence type="ECO:0000256" key="1">
    <source>
        <dbReference type="SAM" id="MobiDB-lite"/>
    </source>
</evidence>
<evidence type="ECO:0000313" key="3">
    <source>
        <dbReference type="Proteomes" id="UP000324222"/>
    </source>
</evidence>
<reference evidence="2 3" key="1">
    <citation type="submission" date="2019-05" db="EMBL/GenBank/DDBJ databases">
        <title>Another draft genome of Portunus trituberculatus and its Hox gene families provides insights of decapod evolution.</title>
        <authorList>
            <person name="Jeong J.-H."/>
            <person name="Song I."/>
            <person name="Kim S."/>
            <person name="Choi T."/>
            <person name="Kim D."/>
            <person name="Ryu S."/>
            <person name="Kim W."/>
        </authorList>
    </citation>
    <scope>NUCLEOTIDE SEQUENCE [LARGE SCALE GENOMIC DNA]</scope>
    <source>
        <tissue evidence="2">Muscle</tissue>
    </source>
</reference>
<proteinExistence type="predicted"/>
<gene>
    <name evidence="2" type="ORF">E2C01_022965</name>
</gene>
<sequence length="142" mass="15969">MHHLHNPFKQCNPPKVMPQKPCSTDSSTTHTMLPLHGSWNTGNMNTRMREICTSITSICVARCASITSLDCTPARRKDEMRCGGKVSQACPYIDGKGKLAGVDVEVRPEHVHLVLHVHNHVRQELLQRVKQRETQRGRNLGV</sequence>
<evidence type="ECO:0000313" key="2">
    <source>
        <dbReference type="EMBL" id="MPC29719.1"/>
    </source>
</evidence>
<dbReference type="Proteomes" id="UP000324222">
    <property type="component" value="Unassembled WGS sequence"/>
</dbReference>
<dbReference type="EMBL" id="VSRR010002124">
    <property type="protein sequence ID" value="MPC29719.1"/>
    <property type="molecule type" value="Genomic_DNA"/>
</dbReference>